<feature type="region of interest" description="Disordered" evidence="1">
    <location>
        <begin position="29"/>
        <end position="49"/>
    </location>
</feature>
<keyword evidence="3" id="KW-1185">Reference proteome</keyword>
<protein>
    <submittedName>
        <fullName evidence="2">Uncharacterized protein</fullName>
    </submittedName>
</protein>
<accession>A0AAE1SH32</accession>
<organism evidence="2 3">
    <name type="scientific">Anisodus tanguticus</name>
    <dbReference type="NCBI Taxonomy" id="243964"/>
    <lineage>
        <taxon>Eukaryota</taxon>
        <taxon>Viridiplantae</taxon>
        <taxon>Streptophyta</taxon>
        <taxon>Embryophyta</taxon>
        <taxon>Tracheophyta</taxon>
        <taxon>Spermatophyta</taxon>
        <taxon>Magnoliopsida</taxon>
        <taxon>eudicotyledons</taxon>
        <taxon>Gunneridae</taxon>
        <taxon>Pentapetalae</taxon>
        <taxon>asterids</taxon>
        <taxon>lamiids</taxon>
        <taxon>Solanales</taxon>
        <taxon>Solanaceae</taxon>
        <taxon>Solanoideae</taxon>
        <taxon>Hyoscyameae</taxon>
        <taxon>Anisodus</taxon>
    </lineage>
</organism>
<evidence type="ECO:0000256" key="1">
    <source>
        <dbReference type="SAM" id="MobiDB-lite"/>
    </source>
</evidence>
<dbReference type="Proteomes" id="UP001291623">
    <property type="component" value="Unassembled WGS sequence"/>
</dbReference>
<dbReference type="PANTHER" id="PTHR31426">
    <property type="entry name" value="GROUP II INTRON SPLICING FACTOR CRS1-LIKE"/>
    <property type="match status" value="1"/>
</dbReference>
<proteinExistence type="predicted"/>
<name>A0AAE1SH32_9SOLA</name>
<comment type="caution">
    <text evidence="2">The sequence shown here is derived from an EMBL/GenBank/DDBJ whole genome shotgun (WGS) entry which is preliminary data.</text>
</comment>
<feature type="compositionally biased region" description="Basic and acidic residues" evidence="1">
    <location>
        <begin position="29"/>
        <end position="38"/>
    </location>
</feature>
<sequence>MTAEDKILYRLSKARKKEERLLEALKKVEPKEKSEATHDPGILTPEDHLFSEDGTEVQEICANWKTWDIPRCHP</sequence>
<evidence type="ECO:0000313" key="2">
    <source>
        <dbReference type="EMBL" id="KAK4369243.1"/>
    </source>
</evidence>
<evidence type="ECO:0000313" key="3">
    <source>
        <dbReference type="Proteomes" id="UP001291623"/>
    </source>
</evidence>
<dbReference type="InterPro" id="IPR040286">
    <property type="entry name" value="At3g25440-like"/>
</dbReference>
<gene>
    <name evidence="2" type="ORF">RND71_013035</name>
</gene>
<dbReference type="PANTHER" id="PTHR31426:SF5">
    <property type="entry name" value="OS04G0492900 PROTEIN"/>
    <property type="match status" value="1"/>
</dbReference>
<dbReference type="EMBL" id="JAVYJV010000006">
    <property type="protein sequence ID" value="KAK4369243.1"/>
    <property type="molecule type" value="Genomic_DNA"/>
</dbReference>
<dbReference type="AlphaFoldDB" id="A0AAE1SH32"/>
<reference evidence="2" key="1">
    <citation type="submission" date="2023-12" db="EMBL/GenBank/DDBJ databases">
        <title>Genome assembly of Anisodus tanguticus.</title>
        <authorList>
            <person name="Wang Y.-J."/>
        </authorList>
    </citation>
    <scope>NUCLEOTIDE SEQUENCE</scope>
    <source>
        <strain evidence="2">KB-2021</strain>
        <tissue evidence="2">Leaf</tissue>
    </source>
</reference>